<evidence type="ECO:0000256" key="5">
    <source>
        <dbReference type="SAM" id="Coils"/>
    </source>
</evidence>
<keyword evidence="8" id="KW-1185">Reference proteome</keyword>
<dbReference type="InterPro" id="IPR052405">
    <property type="entry name" value="Mito_Transl_Release_Factor"/>
</dbReference>
<evidence type="ECO:0000256" key="1">
    <source>
        <dbReference type="ARBA" id="ARBA00004173"/>
    </source>
</evidence>
<organism evidence="7 8">
    <name type="scientific">Hypothenemus hampei</name>
    <name type="common">Coffee berry borer</name>
    <dbReference type="NCBI Taxonomy" id="57062"/>
    <lineage>
        <taxon>Eukaryota</taxon>
        <taxon>Metazoa</taxon>
        <taxon>Ecdysozoa</taxon>
        <taxon>Arthropoda</taxon>
        <taxon>Hexapoda</taxon>
        <taxon>Insecta</taxon>
        <taxon>Pterygota</taxon>
        <taxon>Neoptera</taxon>
        <taxon>Endopterygota</taxon>
        <taxon>Coleoptera</taxon>
        <taxon>Polyphaga</taxon>
        <taxon>Cucujiformia</taxon>
        <taxon>Curculionidae</taxon>
        <taxon>Scolytinae</taxon>
        <taxon>Hypothenemus</taxon>
    </lineage>
</organism>
<reference evidence="7 8" key="1">
    <citation type="submission" date="2024-05" db="EMBL/GenBank/DDBJ databases">
        <title>Genetic variation in Jamaican populations of the coffee berry borer (Hypothenemus hampei).</title>
        <authorList>
            <person name="Errbii M."/>
            <person name="Myrie A."/>
        </authorList>
    </citation>
    <scope>NUCLEOTIDE SEQUENCE [LARGE SCALE GENOMIC DNA]</scope>
    <source>
        <strain evidence="7">JA-Hopewell-2020-01-JO</strain>
        <tissue evidence="7">Whole body</tissue>
    </source>
</reference>
<proteinExistence type="inferred from homology"/>
<dbReference type="EMBL" id="JBDJPC010000009">
    <property type="protein sequence ID" value="KAL1491388.1"/>
    <property type="molecule type" value="Genomic_DNA"/>
</dbReference>
<dbReference type="AlphaFoldDB" id="A0ABD1E9S8"/>
<dbReference type="GO" id="GO:0005739">
    <property type="term" value="C:mitochondrion"/>
    <property type="evidence" value="ECO:0007669"/>
    <property type="project" value="UniProtKB-SubCell"/>
</dbReference>
<accession>A0ABD1E9S8</accession>
<comment type="caution">
    <text evidence="7">The sequence shown here is derived from an EMBL/GenBank/DDBJ whole genome shotgun (WGS) entry which is preliminary data.</text>
</comment>
<feature type="domain" description="Prokaryotic-type class I peptide chain release factors" evidence="6">
    <location>
        <begin position="31"/>
        <end position="124"/>
    </location>
</feature>
<evidence type="ECO:0000256" key="2">
    <source>
        <dbReference type="ARBA" id="ARBA00010835"/>
    </source>
</evidence>
<feature type="coiled-coil region" evidence="5">
    <location>
        <begin position="93"/>
        <end position="131"/>
    </location>
</feature>
<dbReference type="Gene3D" id="3.30.160.20">
    <property type="match status" value="1"/>
</dbReference>
<gene>
    <name evidence="7" type="ORF">ABEB36_011992</name>
</gene>
<evidence type="ECO:0000256" key="3">
    <source>
        <dbReference type="ARBA" id="ARBA00022946"/>
    </source>
</evidence>
<comment type="subcellular location">
    <subcellularLocation>
        <location evidence="1">Mitochondrion</location>
    </subcellularLocation>
</comment>
<dbReference type="InterPro" id="IPR045853">
    <property type="entry name" value="Pep_chain_release_fac_I_sf"/>
</dbReference>
<dbReference type="PANTHER" id="PTHR46203">
    <property type="entry name" value="PROBABLE PEPTIDE CHAIN RELEASE FACTOR C12ORF65"/>
    <property type="match status" value="1"/>
</dbReference>
<evidence type="ECO:0000313" key="7">
    <source>
        <dbReference type="EMBL" id="KAL1491388.1"/>
    </source>
</evidence>
<evidence type="ECO:0000313" key="8">
    <source>
        <dbReference type="Proteomes" id="UP001566132"/>
    </source>
</evidence>
<protein>
    <recommendedName>
        <fullName evidence="6">Prokaryotic-type class I peptide chain release factors domain-containing protein</fullName>
    </recommendedName>
</protein>
<evidence type="ECO:0000256" key="4">
    <source>
        <dbReference type="ARBA" id="ARBA00023128"/>
    </source>
</evidence>
<dbReference type="Proteomes" id="UP001566132">
    <property type="component" value="Unassembled WGS sequence"/>
</dbReference>
<keyword evidence="5" id="KW-0175">Coiled coil</keyword>
<comment type="similarity">
    <text evidence="2">Belongs to the prokaryotic/mitochondrial release factor family.</text>
</comment>
<name>A0ABD1E9S8_HYPHA</name>
<dbReference type="PANTHER" id="PTHR46203:SF1">
    <property type="entry name" value="MITOCHONDRIAL TRANSLATION RELEASE FACTOR IN RESCUE"/>
    <property type="match status" value="1"/>
</dbReference>
<dbReference type="SUPFAM" id="SSF75620">
    <property type="entry name" value="Release factor"/>
    <property type="match status" value="1"/>
</dbReference>
<dbReference type="Pfam" id="PF00472">
    <property type="entry name" value="RF-1"/>
    <property type="match status" value="1"/>
</dbReference>
<sequence length="138" mass="15872">MLNQARIMHLSKYFRHYSSIKKLIDYSQVPTINDSDIEIQQVKGSGPGGSKINTTSSCIVLKHISTGIVVKCQETRSVEQNKKLAKLHLTTKLDNLFNGENSVEAQIKRLQERKSHKNELKKQKLRELKEKWKESLPD</sequence>
<keyword evidence="3" id="KW-0809">Transit peptide</keyword>
<keyword evidence="4" id="KW-0496">Mitochondrion</keyword>
<dbReference type="InterPro" id="IPR000352">
    <property type="entry name" value="Pep_chain_release_fac_I"/>
</dbReference>
<evidence type="ECO:0000259" key="6">
    <source>
        <dbReference type="Pfam" id="PF00472"/>
    </source>
</evidence>